<keyword evidence="2" id="KW-0472">Membrane</keyword>
<keyword evidence="2" id="KW-1133">Transmembrane helix</keyword>
<reference evidence="4" key="1">
    <citation type="journal article" date="2012" name="Mol. Plant Microbe Interact.">
        <title>A highly conserved effector in Fusarium oxysporum is required for full virulence on Arabidopsis.</title>
        <authorList>
            <person name="Thatcher L.F."/>
            <person name="Gardiner D.M."/>
            <person name="Kazan K."/>
            <person name="Manners J."/>
        </authorList>
    </citation>
    <scope>NUCLEOTIDE SEQUENCE [LARGE SCALE GENOMIC DNA]</scope>
    <source>
        <strain evidence="4">Fo5176</strain>
    </source>
</reference>
<dbReference type="OrthoDB" id="2140105at2759"/>
<feature type="transmembrane region" description="Helical" evidence="2">
    <location>
        <begin position="428"/>
        <end position="448"/>
    </location>
</feature>
<feature type="transmembrane region" description="Helical" evidence="2">
    <location>
        <begin position="368"/>
        <end position="388"/>
    </location>
</feature>
<dbReference type="Pfam" id="PF12051">
    <property type="entry name" value="DUF3533"/>
    <property type="match status" value="1"/>
</dbReference>
<sequence length="604" mass="67893">MARIRELSVGYIVDSNLPFTTFESTYLQELFRQLDSELYAQKAAVKEELNNTITQIHLSFDLWTSPNRLAFISIFGHFIDRRHSYQSRLLAFKRQIGSHAGENIAYTIRNVVRDWGIDLPKIVHKSFCKAVGANFLYLQFLFLGLFGYIFGSLFLQTSHIHNLHVVFVDYDGGSIGRAVLGAYAALQGPTFPSLIERSPSDFPTSIDLLEAVCKTRYWGALYVSPGASGRLQEALTDGTAASAYNNTDVMAYIWNEAMYAPTVDSAISASLELLSGAARVAYSTGNGTGNIISVFGPATLSVLADPWQLQSINIQPTAQGSRAIYNTVVIILILIQEFFYLGTINGLYAQFKLYAYVDPYRIIIVRNAISLSYTFIGSLCVISTIWAFKSGWDINGSQFILSWVVLWLFAHINFLTIDVFTIWLPPPFVPMALVSWIIFNVTSTLLPFDLSPAFYRIGYIFPAHELYQVLIDIWSRGCNPQLHYSLPILFSWELVALISSALGKKEFKERLDAAVEFEVERMNETKQKHPEPVKPEAEQKYEATRPEKAISEGGDEERVVREELSFVLGQVNTRQRRDQERTSTACNFGPAFTLLFSNEGGNDA</sequence>
<dbReference type="PANTHER" id="PTHR34814">
    <property type="entry name" value="NITROSOGUANIDINE RESISTANCE PROTEIN SNG1"/>
    <property type="match status" value="1"/>
</dbReference>
<dbReference type="SUPFAM" id="SSF53098">
    <property type="entry name" value="Ribonuclease H-like"/>
    <property type="match status" value="1"/>
</dbReference>
<dbReference type="PANTHER" id="PTHR34814:SF2">
    <property type="entry name" value="DUF3533 DOMAIN-CONTAINING PROTEIN"/>
    <property type="match status" value="1"/>
</dbReference>
<dbReference type="EMBL" id="AFQF01007663">
    <property type="protein sequence ID" value="EGU71775.1"/>
    <property type="molecule type" value="Genomic_DNA"/>
</dbReference>
<feature type="transmembrane region" description="Helical" evidence="2">
    <location>
        <begin position="135"/>
        <end position="155"/>
    </location>
</feature>
<evidence type="ECO:0000256" key="1">
    <source>
        <dbReference type="SAM" id="MobiDB-lite"/>
    </source>
</evidence>
<feature type="region of interest" description="Disordered" evidence="1">
    <location>
        <begin position="523"/>
        <end position="554"/>
    </location>
</feature>
<gene>
    <name evidence="4" type="ORF">FOXB_17716</name>
</gene>
<comment type="caution">
    <text evidence="4">The sequence shown here is derived from an EMBL/GenBank/DDBJ whole genome shotgun (WGS) entry which is preliminary data.</text>
</comment>
<name>F9GGD2_FUSOF</name>
<dbReference type="InterPro" id="IPR012337">
    <property type="entry name" value="RNaseH-like_sf"/>
</dbReference>
<organism evidence="4">
    <name type="scientific">Fusarium oxysporum (strain Fo5176)</name>
    <name type="common">Fusarium vascular wilt</name>
    <dbReference type="NCBI Taxonomy" id="660025"/>
    <lineage>
        <taxon>Eukaryota</taxon>
        <taxon>Fungi</taxon>
        <taxon>Dikarya</taxon>
        <taxon>Ascomycota</taxon>
        <taxon>Pezizomycotina</taxon>
        <taxon>Sordariomycetes</taxon>
        <taxon>Hypocreomycetidae</taxon>
        <taxon>Hypocreales</taxon>
        <taxon>Nectriaceae</taxon>
        <taxon>Fusarium</taxon>
        <taxon>Fusarium oxysporum species complex</taxon>
    </lineage>
</organism>
<dbReference type="AlphaFoldDB" id="F9GGD2"/>
<evidence type="ECO:0000313" key="4">
    <source>
        <dbReference type="EMBL" id="EGU71775.1"/>
    </source>
</evidence>
<proteinExistence type="predicted"/>
<accession>F9GGD2</accession>
<dbReference type="STRING" id="660025.F9GGD2"/>
<dbReference type="InterPro" id="IPR022703">
    <property type="entry name" value="DUF3533"/>
</dbReference>
<dbReference type="GO" id="GO:0016020">
    <property type="term" value="C:membrane"/>
    <property type="evidence" value="ECO:0007669"/>
    <property type="project" value="TreeGrafter"/>
</dbReference>
<protein>
    <recommendedName>
        <fullName evidence="3">DUF3533 domain-containing protein</fullName>
    </recommendedName>
</protein>
<dbReference type="InterPro" id="IPR053001">
    <property type="entry name" value="MNNG_permease-like"/>
</dbReference>
<feature type="transmembrane region" description="Helical" evidence="2">
    <location>
        <begin position="400"/>
        <end position="422"/>
    </location>
</feature>
<evidence type="ECO:0000259" key="3">
    <source>
        <dbReference type="Pfam" id="PF12051"/>
    </source>
</evidence>
<evidence type="ECO:0000256" key="2">
    <source>
        <dbReference type="SAM" id="Phobius"/>
    </source>
</evidence>
<feature type="domain" description="DUF3533" evidence="3">
    <location>
        <begin position="134"/>
        <end position="497"/>
    </location>
</feature>
<feature type="transmembrane region" description="Helical" evidence="2">
    <location>
        <begin position="323"/>
        <end position="348"/>
    </location>
</feature>
<keyword evidence="2" id="KW-0812">Transmembrane</keyword>